<feature type="region of interest" description="Disordered" evidence="2">
    <location>
        <begin position="62"/>
        <end position="107"/>
    </location>
</feature>
<dbReference type="RefSeq" id="WP_283078705.1">
    <property type="nucleotide sequence ID" value="NZ_CP121671.1"/>
</dbReference>
<evidence type="ECO:0000256" key="3">
    <source>
        <dbReference type="SAM" id="Phobius"/>
    </source>
</evidence>
<proteinExistence type="predicted"/>
<gene>
    <name evidence="4" type="ORF">P9989_10535</name>
</gene>
<dbReference type="EMBL" id="CP121671">
    <property type="protein sequence ID" value="WFT76760.1"/>
    <property type="molecule type" value="Genomic_DNA"/>
</dbReference>
<keyword evidence="3" id="KW-0812">Transmembrane</keyword>
<keyword evidence="5" id="KW-1185">Reference proteome</keyword>
<keyword evidence="3" id="KW-1133">Transmembrane helix</keyword>
<protein>
    <recommendedName>
        <fullName evidence="6">Swarming motility protein SwrB</fullName>
    </recommendedName>
</protein>
<evidence type="ECO:0000313" key="4">
    <source>
        <dbReference type="EMBL" id="WFT76760.1"/>
    </source>
</evidence>
<feature type="compositionally biased region" description="Basic and acidic residues" evidence="2">
    <location>
        <begin position="73"/>
        <end position="89"/>
    </location>
</feature>
<feature type="coiled-coil region" evidence="1">
    <location>
        <begin position="30"/>
        <end position="61"/>
    </location>
</feature>
<keyword evidence="3" id="KW-0472">Membrane</keyword>
<accession>A0ABY8J7M5</accession>
<reference evidence="4 5" key="1">
    <citation type="submission" date="2023-04" db="EMBL/GenBank/DDBJ databases">
        <title>Genome sequence of Halobacillus naozhouensis KACC 21980.</title>
        <authorList>
            <person name="Kim S."/>
            <person name="Heo J."/>
            <person name="Kwon S.-W."/>
        </authorList>
    </citation>
    <scope>NUCLEOTIDE SEQUENCE [LARGE SCALE GENOMIC DNA]</scope>
    <source>
        <strain evidence="4 5">KCTC 13234</strain>
    </source>
</reference>
<keyword evidence="1" id="KW-0175">Coiled coil</keyword>
<feature type="transmembrane region" description="Helical" evidence="3">
    <location>
        <begin position="6"/>
        <end position="24"/>
    </location>
</feature>
<name>A0ABY8J7M5_9BACI</name>
<dbReference type="Pfam" id="PF19610">
    <property type="entry name" value="DUF6115"/>
    <property type="match status" value="1"/>
</dbReference>
<sequence>MVYFLLTISFILHGILILIIMVLFKKVKQAEELELRQKQVASEIEEVFNQYLMEIKEENEKMDTWLNHTSTSEADHRPQEPTKTEKPEEQNDEDYSPPLPVQEEAEYVPSLPSRVMTMYNSGMDMEEIARELNLGKTEVELLVKFQHTK</sequence>
<evidence type="ECO:0000313" key="5">
    <source>
        <dbReference type="Proteomes" id="UP001221597"/>
    </source>
</evidence>
<evidence type="ECO:0000256" key="2">
    <source>
        <dbReference type="SAM" id="MobiDB-lite"/>
    </source>
</evidence>
<evidence type="ECO:0008006" key="6">
    <source>
        <dbReference type="Google" id="ProtNLM"/>
    </source>
</evidence>
<evidence type="ECO:0000256" key="1">
    <source>
        <dbReference type="SAM" id="Coils"/>
    </source>
</evidence>
<dbReference type="InterPro" id="IPR046118">
    <property type="entry name" value="DUF6115"/>
</dbReference>
<dbReference type="Proteomes" id="UP001221597">
    <property type="component" value="Chromosome"/>
</dbReference>
<organism evidence="4 5">
    <name type="scientific">Halobacillus naozhouensis</name>
    <dbReference type="NCBI Taxonomy" id="554880"/>
    <lineage>
        <taxon>Bacteria</taxon>
        <taxon>Bacillati</taxon>
        <taxon>Bacillota</taxon>
        <taxon>Bacilli</taxon>
        <taxon>Bacillales</taxon>
        <taxon>Bacillaceae</taxon>
        <taxon>Halobacillus</taxon>
    </lineage>
</organism>